<dbReference type="AlphaFoldDB" id="A0A1F4U4W8"/>
<dbReference type="PROSITE" id="PS51257">
    <property type="entry name" value="PROKAR_LIPOPROTEIN"/>
    <property type="match status" value="1"/>
</dbReference>
<dbReference type="SMART" id="SM00635">
    <property type="entry name" value="BID_2"/>
    <property type="match status" value="1"/>
</dbReference>
<dbReference type="GO" id="GO:0030246">
    <property type="term" value="F:carbohydrate binding"/>
    <property type="evidence" value="ECO:0007669"/>
    <property type="project" value="InterPro"/>
</dbReference>
<sequence>MLKHFFFRSFVICHLTFVIFLSGCGGDPTVSSIVISPATPSIGINKTQQFTAAAYDSAGTQITATFTWSVNGSLGTIDSNGLFTAGGTTGTIVIQAASGGITGSTTASLVSTGSIAGTITNSSGNKISGIAVFLTSTPTFWATSSGGNYTISGVPAGSWEVRKAGTDIYLSTTKEVTVATGEAANGGIVLGDRFSVQSDSVNLSSATGTAINNGTTEATGVIITYSCLNALGQPSGSGYSSIGTMSPGQAKSFSVLFNPPATDQTIVTRTFAATTY</sequence>
<dbReference type="Pfam" id="PF13620">
    <property type="entry name" value="CarboxypepD_reg"/>
    <property type="match status" value="1"/>
</dbReference>
<dbReference type="InterPro" id="IPR047676">
    <property type="entry name" value="FxLYD_dom"/>
</dbReference>
<dbReference type="NCBIfam" id="NF038353">
    <property type="entry name" value="FxLYD_dom"/>
    <property type="match status" value="1"/>
</dbReference>
<dbReference type="InterPro" id="IPR003343">
    <property type="entry name" value="Big_2"/>
</dbReference>
<proteinExistence type="predicted"/>
<dbReference type="EMBL" id="MEUJ01000005">
    <property type="protein sequence ID" value="OGC40004.1"/>
    <property type="molecule type" value="Genomic_DNA"/>
</dbReference>
<dbReference type="Gene3D" id="2.60.40.1120">
    <property type="entry name" value="Carboxypeptidase-like, regulatory domain"/>
    <property type="match status" value="1"/>
</dbReference>
<dbReference type="Gene3D" id="2.60.40.1080">
    <property type="match status" value="1"/>
</dbReference>
<accession>A0A1F4U4W8</accession>
<gene>
    <name evidence="2" type="ORF">A2438_05790</name>
</gene>
<dbReference type="InterPro" id="IPR013784">
    <property type="entry name" value="Carb-bd-like_fold"/>
</dbReference>
<protein>
    <recommendedName>
        <fullName evidence="1">BIG2 domain-containing protein</fullName>
    </recommendedName>
</protein>
<name>A0A1F4U4W8_UNCSA</name>
<evidence type="ECO:0000259" key="1">
    <source>
        <dbReference type="SMART" id="SM00635"/>
    </source>
</evidence>
<organism evidence="2 3">
    <name type="scientific">candidate division WOR-1 bacterium RIFOXYC2_FULL_46_14</name>
    <dbReference type="NCBI Taxonomy" id="1802587"/>
    <lineage>
        <taxon>Bacteria</taxon>
        <taxon>Bacillati</taxon>
        <taxon>Saganbacteria</taxon>
    </lineage>
</organism>
<evidence type="ECO:0000313" key="3">
    <source>
        <dbReference type="Proteomes" id="UP000179242"/>
    </source>
</evidence>
<dbReference type="SUPFAM" id="SSF49452">
    <property type="entry name" value="Starch-binding domain-like"/>
    <property type="match status" value="1"/>
</dbReference>
<feature type="domain" description="BIG2" evidence="1">
    <location>
        <begin position="29"/>
        <end position="108"/>
    </location>
</feature>
<evidence type="ECO:0000313" key="2">
    <source>
        <dbReference type="EMBL" id="OGC40004.1"/>
    </source>
</evidence>
<reference evidence="2 3" key="1">
    <citation type="journal article" date="2016" name="Nat. Commun.">
        <title>Thousands of microbial genomes shed light on interconnected biogeochemical processes in an aquifer system.</title>
        <authorList>
            <person name="Anantharaman K."/>
            <person name="Brown C.T."/>
            <person name="Hug L.A."/>
            <person name="Sharon I."/>
            <person name="Castelle C.J."/>
            <person name="Probst A.J."/>
            <person name="Thomas B.C."/>
            <person name="Singh A."/>
            <person name="Wilkins M.J."/>
            <person name="Karaoz U."/>
            <person name="Brodie E.L."/>
            <person name="Williams K.H."/>
            <person name="Hubbard S.S."/>
            <person name="Banfield J.F."/>
        </authorList>
    </citation>
    <scope>NUCLEOTIDE SEQUENCE [LARGE SCALE GENOMIC DNA]</scope>
</reference>
<comment type="caution">
    <text evidence="2">The sequence shown here is derived from an EMBL/GenBank/DDBJ whole genome shotgun (WGS) entry which is preliminary data.</text>
</comment>
<dbReference type="Proteomes" id="UP000179242">
    <property type="component" value="Unassembled WGS sequence"/>
</dbReference>